<proteinExistence type="predicted"/>
<dbReference type="Gene3D" id="3.40.50.1000">
    <property type="entry name" value="HAD superfamily/HAD-like"/>
    <property type="match status" value="1"/>
</dbReference>
<organism evidence="1 2">
    <name type="scientific">Achromobacter phage Motura</name>
    <dbReference type="NCBI Taxonomy" id="2591403"/>
    <lineage>
        <taxon>Viruses</taxon>
        <taxon>Duplodnaviria</taxon>
        <taxon>Heunggongvirae</taxon>
        <taxon>Uroviricota</taxon>
        <taxon>Caudoviricetes</taxon>
        <taxon>Moturavirus</taxon>
        <taxon>Moturavirus motura</taxon>
    </lineage>
</organism>
<sequence>MRNLSKTIDWCINQTLPVALIDIDGVVCDNRHRLHYLVEVVDGVQREKEVTDWATYESEWRKDTRGAGCPVVKSLAHVYSIVFLTAREEMSDEDQKELLHTLAEWCGLNRAALIMRERNVAGIQRPPASVFKAEVAEYMQNEGVEIGLFIDDSQDNVIAMAGLSIPSMRLYNHLNETNLHY</sequence>
<dbReference type="EMBL" id="MN094788">
    <property type="protein sequence ID" value="QDH83552.1"/>
    <property type="molecule type" value="Genomic_DNA"/>
</dbReference>
<dbReference type="KEGG" id="vg:56136027"/>
<keyword evidence="1" id="KW-0418">Kinase</keyword>
<name>A0A514CSU7_9CAUD</name>
<dbReference type="InterPro" id="IPR036412">
    <property type="entry name" value="HAD-like_sf"/>
</dbReference>
<protein>
    <submittedName>
        <fullName evidence="1">Polynucleotide kinase</fullName>
    </submittedName>
</protein>
<dbReference type="SUPFAM" id="SSF56784">
    <property type="entry name" value="HAD-like"/>
    <property type="match status" value="1"/>
</dbReference>
<dbReference type="InterPro" id="IPR023214">
    <property type="entry name" value="HAD_sf"/>
</dbReference>
<evidence type="ECO:0000313" key="1">
    <source>
        <dbReference type="EMBL" id="QDH83552.1"/>
    </source>
</evidence>
<keyword evidence="1" id="KW-0808">Transferase</keyword>
<dbReference type="Proteomes" id="UP000320799">
    <property type="component" value="Segment"/>
</dbReference>
<dbReference type="RefSeq" id="YP_009903751.1">
    <property type="nucleotide sequence ID" value="NC_049849.1"/>
</dbReference>
<dbReference type="GO" id="GO:0016301">
    <property type="term" value="F:kinase activity"/>
    <property type="evidence" value="ECO:0007669"/>
    <property type="project" value="UniProtKB-KW"/>
</dbReference>
<evidence type="ECO:0000313" key="2">
    <source>
        <dbReference type="Proteomes" id="UP000320799"/>
    </source>
</evidence>
<keyword evidence="2" id="KW-1185">Reference proteome</keyword>
<accession>A0A514CSU7</accession>
<reference evidence="1 2" key="1">
    <citation type="submission" date="2019-06" db="EMBL/GenBank/DDBJ databases">
        <authorList>
            <person name="Kincaid V.D."/>
            <person name="Fuller A."/>
            <person name="Hodges K."/>
            <person name="Bansal M."/>
            <person name="Essig J."/>
            <person name="Johnson A."/>
        </authorList>
    </citation>
    <scope>NUCLEOTIDE SEQUENCE [LARGE SCALE GENOMIC DNA]</scope>
</reference>
<dbReference type="GeneID" id="56136027"/>